<dbReference type="SMART" id="SM00252">
    <property type="entry name" value="SH2"/>
    <property type="match status" value="1"/>
</dbReference>
<reference evidence="4" key="1">
    <citation type="submission" date="2021-04" db="EMBL/GenBank/DDBJ databases">
        <authorList>
            <consortium name="Molecular Ecology Group"/>
        </authorList>
    </citation>
    <scope>NUCLEOTIDE SEQUENCE</scope>
</reference>
<dbReference type="Proteomes" id="UP000678393">
    <property type="component" value="Unassembled WGS sequence"/>
</dbReference>
<dbReference type="AlphaFoldDB" id="A0A8S3YU47"/>
<evidence type="ECO:0000256" key="2">
    <source>
        <dbReference type="SAM" id="MobiDB-lite"/>
    </source>
</evidence>
<dbReference type="PRINTS" id="PR00401">
    <property type="entry name" value="SH2DOMAIN"/>
</dbReference>
<feature type="domain" description="SH2" evidence="3">
    <location>
        <begin position="31"/>
        <end position="122"/>
    </location>
</feature>
<dbReference type="EMBL" id="CAJHNH020000657">
    <property type="protein sequence ID" value="CAG5119105.1"/>
    <property type="molecule type" value="Genomic_DNA"/>
</dbReference>
<dbReference type="SUPFAM" id="SSF55550">
    <property type="entry name" value="SH2 domain"/>
    <property type="match status" value="1"/>
</dbReference>
<dbReference type="PROSITE" id="PS50001">
    <property type="entry name" value="SH2"/>
    <property type="match status" value="1"/>
</dbReference>
<keyword evidence="5" id="KW-1185">Reference proteome</keyword>
<evidence type="ECO:0000259" key="3">
    <source>
        <dbReference type="PROSITE" id="PS50001"/>
    </source>
</evidence>
<name>A0A8S3YU47_9EUPU</name>
<feature type="region of interest" description="Disordered" evidence="2">
    <location>
        <begin position="143"/>
        <end position="171"/>
    </location>
</feature>
<dbReference type="OrthoDB" id="6108017at2759"/>
<dbReference type="PANTHER" id="PTHR14388">
    <property type="entry name" value="T CELL-SPECIFIC ADAPTER PROTEIN TSAD"/>
    <property type="match status" value="1"/>
</dbReference>
<dbReference type="InterPro" id="IPR000980">
    <property type="entry name" value="SH2"/>
</dbReference>
<organism evidence="4 5">
    <name type="scientific">Candidula unifasciata</name>
    <dbReference type="NCBI Taxonomy" id="100452"/>
    <lineage>
        <taxon>Eukaryota</taxon>
        <taxon>Metazoa</taxon>
        <taxon>Spiralia</taxon>
        <taxon>Lophotrochozoa</taxon>
        <taxon>Mollusca</taxon>
        <taxon>Gastropoda</taxon>
        <taxon>Heterobranchia</taxon>
        <taxon>Euthyneura</taxon>
        <taxon>Panpulmonata</taxon>
        <taxon>Eupulmonata</taxon>
        <taxon>Stylommatophora</taxon>
        <taxon>Helicina</taxon>
        <taxon>Helicoidea</taxon>
        <taxon>Geomitridae</taxon>
        <taxon>Candidula</taxon>
    </lineage>
</organism>
<gene>
    <name evidence="4" type="ORF">CUNI_LOCUS4663</name>
</gene>
<dbReference type="Gene3D" id="3.30.505.10">
    <property type="entry name" value="SH2 domain"/>
    <property type="match status" value="1"/>
</dbReference>
<dbReference type="InterPro" id="IPR036860">
    <property type="entry name" value="SH2_dom_sf"/>
</dbReference>
<protein>
    <recommendedName>
        <fullName evidence="3">SH2 domain-containing protein</fullName>
    </recommendedName>
</protein>
<evidence type="ECO:0000256" key="1">
    <source>
        <dbReference type="PROSITE-ProRule" id="PRU00191"/>
    </source>
</evidence>
<feature type="compositionally biased region" description="Polar residues" evidence="2">
    <location>
        <begin position="148"/>
        <end position="163"/>
    </location>
</feature>
<keyword evidence="1" id="KW-0727">SH2 domain</keyword>
<feature type="non-terminal residue" evidence="4">
    <location>
        <position position="1"/>
    </location>
</feature>
<dbReference type="Pfam" id="PF00017">
    <property type="entry name" value="SH2"/>
    <property type="match status" value="1"/>
</dbReference>
<evidence type="ECO:0000313" key="5">
    <source>
        <dbReference type="Proteomes" id="UP000678393"/>
    </source>
</evidence>
<evidence type="ECO:0000313" key="4">
    <source>
        <dbReference type="EMBL" id="CAG5119105.1"/>
    </source>
</evidence>
<comment type="caution">
    <text evidence="4">The sequence shown here is derived from an EMBL/GenBank/DDBJ whole genome shotgun (WGS) entry which is preliminary data.</text>
</comment>
<dbReference type="GO" id="GO:0005737">
    <property type="term" value="C:cytoplasm"/>
    <property type="evidence" value="ECO:0007669"/>
    <property type="project" value="TreeGrafter"/>
</dbReference>
<sequence length="213" mass="24623">RADTKEAAVNWFKTTQTENVLVPQQNKFADWFHGIISRTEAERLLKNKIVGCFLIRVSESRYGYTLSFRAETRCRHYMIDQLRNGKFIIIGEPKVHRSLHDLVAYHKKVKISNWDNFLTVPCGQDHGECDYADLVDDDSFVKSDKKSMTPQTSNQPKGISPNASKRPLPKLPEEDYNKLIAEKRAYLVKWYIKKKHSYPSPSECQDHTFSGGL</sequence>
<dbReference type="PANTHER" id="PTHR14388:SF22">
    <property type="entry name" value="SH2 DOMAIN-CONTAINING PROTEIN"/>
    <property type="match status" value="1"/>
</dbReference>
<accession>A0A8S3YU47</accession>
<proteinExistence type="predicted"/>